<accession>A0AAJ0CJ80</accession>
<comment type="caution">
    <text evidence="5">The sequence shown here is derived from an EMBL/GenBank/DDBJ whole genome shotgun (WGS) entry which is preliminary data.</text>
</comment>
<sequence>MPPSDALQDVRPMFELRNQSYVVTGGAQGIGYACTRAICEMGGNVAVLDIQEKPVDEFFQLADRYGVKTTYIQADVTQQESLNAAFEQALAGLGGRIDGCVPAAGVAIDKPFLEQTWEEFTRIQDINVRGTFFVAQLTARQIIRQGTPGAMVLVASQSSHIALPGYRMAAYNASKGAVLMLSKALAVELAPRGIRVNTISPGFVDSEMTRAVRASKSSSREGEQMWLAPPNRKLSTQNDLTGAVVYLLSDAARHTTAADVQITGGLHAGTIDGLIGYE</sequence>
<proteinExistence type="inferred from homology"/>
<gene>
    <name evidence="5" type="ORF">QQS21_008395</name>
</gene>
<dbReference type="InterPro" id="IPR036291">
    <property type="entry name" value="NAD(P)-bd_dom_sf"/>
</dbReference>
<organism evidence="5 6">
    <name type="scientific">Conoideocrella luteorostrata</name>
    <dbReference type="NCBI Taxonomy" id="1105319"/>
    <lineage>
        <taxon>Eukaryota</taxon>
        <taxon>Fungi</taxon>
        <taxon>Dikarya</taxon>
        <taxon>Ascomycota</taxon>
        <taxon>Pezizomycotina</taxon>
        <taxon>Sordariomycetes</taxon>
        <taxon>Hypocreomycetidae</taxon>
        <taxon>Hypocreales</taxon>
        <taxon>Clavicipitaceae</taxon>
        <taxon>Conoideocrella</taxon>
    </lineage>
</organism>
<name>A0AAJ0CJ80_9HYPO</name>
<keyword evidence="3" id="KW-0560">Oxidoreductase</keyword>
<comment type="similarity">
    <text evidence="1">Belongs to the short-chain dehydrogenases/reductases (SDR) family.</text>
</comment>
<evidence type="ECO:0000256" key="3">
    <source>
        <dbReference type="ARBA" id="ARBA00023002"/>
    </source>
</evidence>
<evidence type="ECO:0000256" key="1">
    <source>
        <dbReference type="ARBA" id="ARBA00006484"/>
    </source>
</evidence>
<feature type="domain" description="Ketoreductase" evidence="4">
    <location>
        <begin position="19"/>
        <end position="202"/>
    </location>
</feature>
<dbReference type="GO" id="GO:0050664">
    <property type="term" value="F:oxidoreductase activity, acting on NAD(P)H, oxygen as acceptor"/>
    <property type="evidence" value="ECO:0007669"/>
    <property type="project" value="TreeGrafter"/>
</dbReference>
<evidence type="ECO:0000256" key="2">
    <source>
        <dbReference type="ARBA" id="ARBA00022857"/>
    </source>
</evidence>
<dbReference type="PROSITE" id="PS00061">
    <property type="entry name" value="ADH_SHORT"/>
    <property type="match status" value="1"/>
</dbReference>
<reference evidence="5" key="1">
    <citation type="submission" date="2023-06" db="EMBL/GenBank/DDBJ databases">
        <title>Conoideocrella luteorostrata (Hypocreales: Clavicipitaceae), a potential biocontrol fungus for elongate hemlock scale in United States Christmas tree production areas.</title>
        <authorList>
            <person name="Barrett H."/>
            <person name="Lovett B."/>
            <person name="Macias A.M."/>
            <person name="Stajich J.E."/>
            <person name="Kasson M.T."/>
        </authorList>
    </citation>
    <scope>NUCLEOTIDE SEQUENCE</scope>
    <source>
        <strain evidence="5">ARSEF 14590</strain>
    </source>
</reference>
<dbReference type="PRINTS" id="PR00081">
    <property type="entry name" value="GDHRDH"/>
</dbReference>
<evidence type="ECO:0000313" key="6">
    <source>
        <dbReference type="Proteomes" id="UP001251528"/>
    </source>
</evidence>
<dbReference type="AlphaFoldDB" id="A0AAJ0CJ80"/>
<dbReference type="GO" id="GO:0016616">
    <property type="term" value="F:oxidoreductase activity, acting on the CH-OH group of donors, NAD or NADP as acceptor"/>
    <property type="evidence" value="ECO:0007669"/>
    <property type="project" value="UniProtKB-ARBA"/>
</dbReference>
<dbReference type="Pfam" id="PF13561">
    <property type="entry name" value="adh_short_C2"/>
    <property type="match status" value="1"/>
</dbReference>
<dbReference type="InterPro" id="IPR057326">
    <property type="entry name" value="KR_dom"/>
</dbReference>
<keyword evidence="2" id="KW-0521">NADP</keyword>
<dbReference type="FunFam" id="3.40.50.720:FF:000084">
    <property type="entry name" value="Short-chain dehydrogenase reductase"/>
    <property type="match status" value="1"/>
</dbReference>
<dbReference type="InterPro" id="IPR020904">
    <property type="entry name" value="Sc_DH/Rdtase_CS"/>
</dbReference>
<dbReference type="InterPro" id="IPR002347">
    <property type="entry name" value="SDR_fam"/>
</dbReference>
<dbReference type="PANTHER" id="PTHR43008">
    <property type="entry name" value="BENZIL REDUCTASE"/>
    <property type="match status" value="1"/>
</dbReference>
<dbReference type="SUPFAM" id="SSF51735">
    <property type="entry name" value="NAD(P)-binding Rossmann-fold domains"/>
    <property type="match status" value="1"/>
</dbReference>
<evidence type="ECO:0000313" key="5">
    <source>
        <dbReference type="EMBL" id="KAK2593875.1"/>
    </source>
</evidence>
<dbReference type="EMBL" id="JASWJB010000190">
    <property type="protein sequence ID" value="KAK2593875.1"/>
    <property type="molecule type" value="Genomic_DNA"/>
</dbReference>
<dbReference type="Gene3D" id="3.40.50.720">
    <property type="entry name" value="NAD(P)-binding Rossmann-like Domain"/>
    <property type="match status" value="1"/>
</dbReference>
<dbReference type="SMART" id="SM00822">
    <property type="entry name" value="PKS_KR"/>
    <property type="match status" value="1"/>
</dbReference>
<dbReference type="PANTHER" id="PTHR43008:SF4">
    <property type="entry name" value="CHAIN DEHYDROGENASE, PUTATIVE (AFU_ORTHOLOGUE AFUA_4G08710)-RELATED"/>
    <property type="match status" value="1"/>
</dbReference>
<dbReference type="Proteomes" id="UP001251528">
    <property type="component" value="Unassembled WGS sequence"/>
</dbReference>
<evidence type="ECO:0000259" key="4">
    <source>
        <dbReference type="SMART" id="SM00822"/>
    </source>
</evidence>
<dbReference type="PRINTS" id="PR00080">
    <property type="entry name" value="SDRFAMILY"/>
</dbReference>
<protein>
    <recommendedName>
        <fullName evidence="4">Ketoreductase domain-containing protein</fullName>
    </recommendedName>
</protein>
<keyword evidence="6" id="KW-1185">Reference proteome</keyword>